<evidence type="ECO:0000256" key="2">
    <source>
        <dbReference type="ARBA" id="ARBA00010350"/>
    </source>
</evidence>
<evidence type="ECO:0000256" key="3">
    <source>
        <dbReference type="ARBA" id="ARBA00022692"/>
    </source>
</evidence>
<evidence type="ECO:0000313" key="7">
    <source>
        <dbReference type="EMBL" id="SHK03166.1"/>
    </source>
</evidence>
<proteinExistence type="inferred from homology"/>
<comment type="similarity">
    <text evidence="2 6">Belongs to the BI1 family.</text>
</comment>
<organism evidence="7 8">
    <name type="scientific">Alicyclobacillus tolerans</name>
    <dbReference type="NCBI Taxonomy" id="90970"/>
    <lineage>
        <taxon>Bacteria</taxon>
        <taxon>Bacillati</taxon>
        <taxon>Bacillota</taxon>
        <taxon>Bacilli</taxon>
        <taxon>Bacillales</taxon>
        <taxon>Alicyclobacillaceae</taxon>
        <taxon>Alicyclobacillus</taxon>
    </lineage>
</organism>
<dbReference type="CDD" id="cd10432">
    <property type="entry name" value="BI-1-like_bacterial"/>
    <property type="match status" value="1"/>
</dbReference>
<keyword evidence="5 6" id="KW-0472">Membrane</keyword>
<dbReference type="PANTHER" id="PTHR23291">
    <property type="entry name" value="BAX INHIBITOR-RELATED"/>
    <property type="match status" value="1"/>
</dbReference>
<evidence type="ECO:0008006" key="9">
    <source>
        <dbReference type="Google" id="ProtNLM"/>
    </source>
</evidence>
<dbReference type="Pfam" id="PF01027">
    <property type="entry name" value="Bax1-I"/>
    <property type="match status" value="1"/>
</dbReference>
<sequence length="214" mass="23749">MQTYSVSRGSLMSRVFLGLFASLLFATIGVYAGQFVPPVLVSIAMFAEIIMIVVAMFLQRRRTIGYPFVFSFTFISGLTLYPTIAYYTQTYGSGLVLEALGVTAISFLVASIVASRSSMDFSFLGGFLFIGLIALILMGIVSFFVHFGTTGQLIYSFIGIAIFIGYILFDVNRLSKYGVAEQYVPWIVLSLYLDIINLFLFILQFFGVSSNSRR</sequence>
<dbReference type="Proteomes" id="UP000184016">
    <property type="component" value="Unassembled WGS sequence"/>
</dbReference>
<evidence type="ECO:0000313" key="8">
    <source>
        <dbReference type="Proteomes" id="UP000184016"/>
    </source>
</evidence>
<feature type="transmembrane region" description="Helical" evidence="6">
    <location>
        <begin position="94"/>
        <end position="114"/>
    </location>
</feature>
<reference evidence="8" key="1">
    <citation type="submission" date="2016-11" db="EMBL/GenBank/DDBJ databases">
        <authorList>
            <person name="Varghese N."/>
            <person name="Submissions S."/>
        </authorList>
    </citation>
    <scope>NUCLEOTIDE SEQUENCE [LARGE SCALE GENOMIC DNA]</scope>
    <source>
        <strain evidence="8">USBA-503</strain>
    </source>
</reference>
<dbReference type="STRING" id="1830138.SAMN05443507_10793"/>
<evidence type="ECO:0000256" key="5">
    <source>
        <dbReference type="ARBA" id="ARBA00023136"/>
    </source>
</evidence>
<evidence type="ECO:0000256" key="4">
    <source>
        <dbReference type="ARBA" id="ARBA00022989"/>
    </source>
</evidence>
<dbReference type="PANTHER" id="PTHR23291:SF50">
    <property type="entry name" value="PROTEIN LIFEGUARD 4"/>
    <property type="match status" value="1"/>
</dbReference>
<accession>A0A1M6P5M4</accession>
<evidence type="ECO:0000256" key="6">
    <source>
        <dbReference type="RuleBase" id="RU004379"/>
    </source>
</evidence>
<dbReference type="EMBL" id="FRAF01000007">
    <property type="protein sequence ID" value="SHK03166.1"/>
    <property type="molecule type" value="Genomic_DNA"/>
</dbReference>
<feature type="transmembrane region" description="Helical" evidence="6">
    <location>
        <begin position="153"/>
        <end position="171"/>
    </location>
</feature>
<feature type="transmembrane region" description="Helical" evidence="6">
    <location>
        <begin position="183"/>
        <end position="206"/>
    </location>
</feature>
<feature type="transmembrane region" description="Helical" evidence="6">
    <location>
        <begin position="39"/>
        <end position="58"/>
    </location>
</feature>
<gene>
    <name evidence="7" type="ORF">SAMN05443507_10793</name>
</gene>
<dbReference type="GO" id="GO:0005886">
    <property type="term" value="C:plasma membrane"/>
    <property type="evidence" value="ECO:0007669"/>
    <property type="project" value="TreeGrafter"/>
</dbReference>
<name>A0A1M6P5M4_9BACL</name>
<feature type="transmembrane region" description="Helical" evidence="6">
    <location>
        <begin position="121"/>
        <end position="147"/>
    </location>
</feature>
<keyword evidence="4 6" id="KW-1133">Transmembrane helix</keyword>
<evidence type="ECO:0000256" key="1">
    <source>
        <dbReference type="ARBA" id="ARBA00004141"/>
    </source>
</evidence>
<keyword evidence="8" id="KW-1185">Reference proteome</keyword>
<comment type="subcellular location">
    <subcellularLocation>
        <location evidence="1">Membrane</location>
        <topology evidence="1">Multi-pass membrane protein</topology>
    </subcellularLocation>
</comment>
<keyword evidence="3 6" id="KW-0812">Transmembrane</keyword>
<dbReference type="InterPro" id="IPR006214">
    <property type="entry name" value="Bax_inhibitor_1-related"/>
</dbReference>
<feature type="transmembrane region" description="Helical" evidence="6">
    <location>
        <begin position="12"/>
        <end position="33"/>
    </location>
</feature>
<feature type="transmembrane region" description="Helical" evidence="6">
    <location>
        <begin position="65"/>
        <end position="88"/>
    </location>
</feature>
<dbReference type="AlphaFoldDB" id="A0A1M6P5M4"/>
<protein>
    <recommendedName>
        <fullName evidence="9">Modulator of FtsH protease</fullName>
    </recommendedName>
</protein>